<evidence type="ECO:0000256" key="2">
    <source>
        <dbReference type="ARBA" id="ARBA00008744"/>
    </source>
</evidence>
<dbReference type="GO" id="GO:0005637">
    <property type="term" value="C:nuclear inner membrane"/>
    <property type="evidence" value="ECO:0007669"/>
    <property type="project" value="TreeGrafter"/>
</dbReference>
<comment type="subcellular location">
    <subcellularLocation>
        <location evidence="1">Membrane</location>
        <topology evidence="1">Multi-pass membrane protein</topology>
    </subcellularLocation>
</comment>
<feature type="transmembrane region" description="Helical" evidence="9">
    <location>
        <begin position="314"/>
        <end position="331"/>
    </location>
</feature>
<organism evidence="10">
    <name type="scientific">Timema tahoe</name>
    <dbReference type="NCBI Taxonomy" id="61484"/>
    <lineage>
        <taxon>Eukaryota</taxon>
        <taxon>Metazoa</taxon>
        <taxon>Ecdysozoa</taxon>
        <taxon>Arthropoda</taxon>
        <taxon>Hexapoda</taxon>
        <taxon>Insecta</taxon>
        <taxon>Pterygota</taxon>
        <taxon>Neoptera</taxon>
        <taxon>Polyneoptera</taxon>
        <taxon>Phasmatodea</taxon>
        <taxon>Timematodea</taxon>
        <taxon>Timematoidea</taxon>
        <taxon>Timematidae</taxon>
        <taxon>Timema</taxon>
    </lineage>
</organism>
<dbReference type="PROSITE" id="PS51257">
    <property type="entry name" value="PROKAR_LIPOPROTEIN"/>
    <property type="match status" value="1"/>
</dbReference>
<evidence type="ECO:0000256" key="1">
    <source>
        <dbReference type="ARBA" id="ARBA00004141"/>
    </source>
</evidence>
<accession>A0A7R9IJ72</accession>
<gene>
    <name evidence="10" type="ORF">TTEB3V08_LOCUS7355</name>
</gene>
<evidence type="ECO:0000256" key="7">
    <source>
        <dbReference type="ARBA" id="ARBA00023136"/>
    </source>
</evidence>
<feature type="compositionally biased region" description="Basic residues" evidence="8">
    <location>
        <begin position="523"/>
        <end position="533"/>
    </location>
</feature>
<sequence length="635" mass="72649">MNSSDKGFTYMVSILCLGLGFSCLHMYHVSTMFENDRHFSHLSTLEREMTFRTEMGLYYSYYKTLIEAPTIYEGLYNLTHDNLTEYPLTINTLQRFNLYPEVLAAFLYHAYLKTMNYLGRPTKQCWQVERGQGLSPVTSCEGPGDPIYFYLEFVWIFAGLTVMVIFIYGTFLSDSVAGGFLSVICFFYNHNECTRVQWSPPLRENFSYPFILMEMYCISMLKVAWCTWTVLVTWQFSQFVLTTQLVVLVFMFTLNLIDKLTLLVIVFGQIIGVILADIALFGNEMLLCSVFTCLLLCIPIFVLCLEHSFEQSLVYHRLFTLTLLCLAAILLKIKMTILFGNADDSHVIYIILSKLSKYKDFHTLLYTCAPEFDFLPMETVHKLGETFLLPAAGVALLTVMATWLYRFLVSNLETTEKQGAEDYKSLIRDHLLKNSIDIQRYRSQEYDGAAISFLGEYRNVELEQLLTWVNTMTTPKAVFAGPMPVMANLMLSTRRPIVNHPHYENAALRFVLSQRGGGGVRQNKGKSQHKKKRDGTARRLKNSREASREIQNKCFYSTLTSLAYTSHLFPIMPRDDSHYKLHSVSLSTKFIVERSAGGPLGRRNNTTQHNGAMLANALVVLSSTAEDGEIEVRWG</sequence>
<evidence type="ECO:0000256" key="8">
    <source>
        <dbReference type="SAM" id="MobiDB-lite"/>
    </source>
</evidence>
<reference evidence="10" key="1">
    <citation type="submission" date="2020-11" db="EMBL/GenBank/DDBJ databases">
        <authorList>
            <person name="Tran Van P."/>
        </authorList>
    </citation>
    <scope>NUCLEOTIDE SEQUENCE</scope>
</reference>
<evidence type="ECO:0000256" key="4">
    <source>
        <dbReference type="ARBA" id="ARBA00022679"/>
    </source>
</evidence>
<feature type="transmembrane region" description="Helical" evidence="9">
    <location>
        <begin position="175"/>
        <end position="190"/>
    </location>
</feature>
<evidence type="ECO:0000256" key="5">
    <source>
        <dbReference type="ARBA" id="ARBA00022692"/>
    </source>
</evidence>
<evidence type="ECO:0000256" key="9">
    <source>
        <dbReference type="SAM" id="Phobius"/>
    </source>
</evidence>
<dbReference type="PANTHER" id="PTHR31488">
    <property type="entry name" value="DPY-19-LIKE 1, LIKE (H. SAPIENS)"/>
    <property type="match status" value="1"/>
</dbReference>
<evidence type="ECO:0000313" key="10">
    <source>
        <dbReference type="EMBL" id="CAD7459400.1"/>
    </source>
</evidence>
<feature type="transmembrane region" description="Helical" evidence="9">
    <location>
        <begin position="239"/>
        <end position="257"/>
    </location>
</feature>
<dbReference type="InterPro" id="IPR018732">
    <property type="entry name" value="Dpy-19/Dpy-19-like"/>
</dbReference>
<keyword evidence="3" id="KW-0328">Glycosyltransferase</keyword>
<dbReference type="EMBL" id="OE002843">
    <property type="protein sequence ID" value="CAD7459400.1"/>
    <property type="molecule type" value="Genomic_DNA"/>
</dbReference>
<keyword evidence="6 9" id="KW-1133">Transmembrane helix</keyword>
<feature type="transmembrane region" description="Helical" evidence="9">
    <location>
        <begin position="263"/>
        <end position="281"/>
    </location>
</feature>
<evidence type="ECO:0000256" key="3">
    <source>
        <dbReference type="ARBA" id="ARBA00022676"/>
    </source>
</evidence>
<comment type="similarity">
    <text evidence="2">Belongs to the dpy-19 family.</text>
</comment>
<feature type="compositionally biased region" description="Basic and acidic residues" evidence="8">
    <location>
        <begin position="534"/>
        <end position="546"/>
    </location>
</feature>
<evidence type="ECO:0000256" key="6">
    <source>
        <dbReference type="ARBA" id="ARBA00022989"/>
    </source>
</evidence>
<protein>
    <submittedName>
        <fullName evidence="10">Uncharacterized protein</fullName>
    </submittedName>
</protein>
<keyword evidence="4" id="KW-0808">Transferase</keyword>
<dbReference type="PANTHER" id="PTHR31488:SF1">
    <property type="entry name" value="C-MANNOSYLTRANSFERASE DPY19L1"/>
    <property type="match status" value="1"/>
</dbReference>
<dbReference type="AlphaFoldDB" id="A0A7R9IJ72"/>
<keyword evidence="7 9" id="KW-0472">Membrane</keyword>
<feature type="region of interest" description="Disordered" evidence="8">
    <location>
        <begin position="516"/>
        <end position="546"/>
    </location>
</feature>
<dbReference type="GO" id="GO:0000030">
    <property type="term" value="F:mannosyltransferase activity"/>
    <property type="evidence" value="ECO:0007669"/>
    <property type="project" value="TreeGrafter"/>
</dbReference>
<keyword evidence="5 9" id="KW-0812">Transmembrane</keyword>
<feature type="transmembrane region" description="Helical" evidence="9">
    <location>
        <begin position="387"/>
        <end position="408"/>
    </location>
</feature>
<dbReference type="Pfam" id="PF10034">
    <property type="entry name" value="Dpy19"/>
    <property type="match status" value="2"/>
</dbReference>
<feature type="transmembrane region" description="Helical" evidence="9">
    <location>
        <begin position="286"/>
        <end position="308"/>
    </location>
</feature>
<name>A0A7R9IJ72_9NEOP</name>
<proteinExistence type="inferred from homology"/>
<feature type="transmembrane region" description="Helical" evidence="9">
    <location>
        <begin position="7"/>
        <end position="27"/>
    </location>
</feature>
<feature type="transmembrane region" description="Helical" evidence="9">
    <location>
        <begin position="210"/>
        <end position="232"/>
    </location>
</feature>